<comment type="caution">
    <text evidence="1">The sequence shown here is derived from an EMBL/GenBank/DDBJ whole genome shotgun (WGS) entry which is preliminary data.</text>
</comment>
<evidence type="ECO:0000313" key="1">
    <source>
        <dbReference type="EMBL" id="KXV59687.1"/>
    </source>
</evidence>
<reference evidence="1 2" key="1">
    <citation type="submission" date="2015-06" db="EMBL/GenBank/DDBJ databases">
        <title>Improved classification and identification of acetic acid bacteria using matrix-assisted laser desorption/ionization time-of-flight mass spectrometry; Gluconobacter nephelii and Gluconobacter uchimurae are later heterotypic synonyms of Gluconobacter japonicus and Gluconobacter oxydans, respectively.</title>
        <authorList>
            <person name="Li L."/>
            <person name="Cleenwerck I."/>
            <person name="De Vuyst L."/>
            <person name="Vandamme P."/>
        </authorList>
    </citation>
    <scope>NUCLEOTIDE SEQUENCE [LARGE SCALE GENOMIC DNA]</scope>
    <source>
        <strain evidence="1 2">LMG 1663</strain>
    </source>
</reference>
<dbReference type="Proteomes" id="UP000075411">
    <property type="component" value="Unassembled WGS sequence"/>
</dbReference>
<evidence type="ECO:0000313" key="2">
    <source>
        <dbReference type="Proteomes" id="UP000075411"/>
    </source>
</evidence>
<proteinExistence type="predicted"/>
<gene>
    <name evidence="1" type="ORF">AD947_03640</name>
</gene>
<organism evidence="1 2">
    <name type="scientific">Acetobacter tropicalis</name>
    <dbReference type="NCBI Taxonomy" id="104102"/>
    <lineage>
        <taxon>Bacteria</taxon>
        <taxon>Pseudomonadati</taxon>
        <taxon>Pseudomonadota</taxon>
        <taxon>Alphaproteobacteria</taxon>
        <taxon>Acetobacterales</taxon>
        <taxon>Acetobacteraceae</taxon>
        <taxon>Acetobacter</taxon>
    </lineage>
</organism>
<sequence length="70" mass="7355">MCQRLAASGPTRGPLPSLVGRAGGIFDSNMHRFLPPAGPSTVPLVLVLVLVLVAESPAFQSHNCFANLTR</sequence>
<accession>A0A149U2V8</accession>
<dbReference type="PATRIC" id="fig|104102.12.peg.3238"/>
<dbReference type="AlphaFoldDB" id="A0A149U2V8"/>
<dbReference type="EMBL" id="LHZT01000102">
    <property type="protein sequence ID" value="KXV59687.1"/>
    <property type="molecule type" value="Genomic_DNA"/>
</dbReference>
<protein>
    <submittedName>
        <fullName evidence="1">Uncharacterized protein</fullName>
    </submittedName>
</protein>
<name>A0A149U2V8_9PROT</name>